<feature type="region of interest" description="Disordered" evidence="1">
    <location>
        <begin position="345"/>
        <end position="454"/>
    </location>
</feature>
<protein>
    <submittedName>
        <fullName evidence="4">Protein kinase domain-containing protein</fullName>
    </submittedName>
</protein>
<dbReference type="PANTHER" id="PTHR39948">
    <property type="entry name" value="GEO11419P1"/>
    <property type="match status" value="1"/>
</dbReference>
<evidence type="ECO:0000256" key="2">
    <source>
        <dbReference type="SAM" id="Phobius"/>
    </source>
</evidence>
<organism evidence="3 4">
    <name type="scientific">Macrostomum lignano</name>
    <dbReference type="NCBI Taxonomy" id="282301"/>
    <lineage>
        <taxon>Eukaryota</taxon>
        <taxon>Metazoa</taxon>
        <taxon>Spiralia</taxon>
        <taxon>Lophotrochozoa</taxon>
        <taxon>Platyhelminthes</taxon>
        <taxon>Rhabditophora</taxon>
        <taxon>Macrostomorpha</taxon>
        <taxon>Macrostomida</taxon>
        <taxon>Macrostomidae</taxon>
        <taxon>Macrostomum</taxon>
    </lineage>
</organism>
<feature type="compositionally biased region" description="Low complexity" evidence="1">
    <location>
        <begin position="409"/>
        <end position="454"/>
    </location>
</feature>
<feature type="region of interest" description="Disordered" evidence="1">
    <location>
        <begin position="540"/>
        <end position="567"/>
    </location>
</feature>
<dbReference type="PANTHER" id="PTHR39948:SF1">
    <property type="entry name" value="GEO11419P1"/>
    <property type="match status" value="1"/>
</dbReference>
<sequence length="1089" mass="114050">EVLGFRPVADALGPAAGRAGVRRARTSSDAAPGANRLRALCDALASVGAFDSLVWSRHLRPRLAAEFAVLAESLLAGAADAAAYLTAVRDAAERVAGRAARRYRPEVASATKALAAEALVRGHWATCVQLLAADLQEASGVDRWPGCAAPCPLSSAHPAAGGGRAGSRVCPAELTQLLLAACPPSSPWSGRPSRPAWPSLASGSPARCGGGRGDADTDFGCCCSWSGSCPDAAAARRRRPGLRLLCRRRLSRKLHLRRRARCRSIRCRCRRFRCRRLPRRYAGSVAAALPRMLWPTAQAFESEVLREFVVVVVLQRPAPQPEELPLPQLPASSRQDRRVRLGGAAAPVLHVSPATMGERQSPATSSSEGVGEASRGGQSSAAEAEAGAAAAQAPFVETLPPPLPPPRAPSQTPLLRKSAARPATLAAAAAAARTRTAGGAPPGTAQAGGSPAPRRVLWRRRYRCRGCRAPPRPTGADAAPDPDVGAAGWSCGARAPASAAAALAAAQLMSSMELHFTAWAPLARASAAVGCWASSHEATPLLNSPPQQLDADSRGCKAGSGSASSAIRHRRLRLLRRCSRPRRRLLRETAPSARAPRPGIDASSGGRCNRRKPGGPAGPTVDDDSPPSPSGPSAGGPGASASASASSWQQRRQRRPGLRRELPPPFQPSLSAMFSRPASPAADDIAAKSMQLLLPPQTLPPCPSRLRRCRRLRRRLDDSAAPVAAVAADSLVPALAMVVVRFRANARLLLEQRRLPAPPSSPVGESTVNNTLSAAVRSASRLATSSARARIAASASAASSASAAVTSDDLTAKGLEAIKWEDNAASRCALMRHNEFYSPEPTVAASIAKAPSAASASTAEEAFQRNSRHRDRSSSYCRLMQVTRPSSSSRPTRAMAPIQNGPSSRLCGIGCGVGRVAMVTAADAADAASMKLGAGGVVAIETADYCGRRRPLCYPCGPQEEAAVLHPWSSGGGRCATPVVLRRRPLCYPRGPQEEAAVLPRGPQEEAATVSSSVSMSAAGLCNAILWLLVLLLLAWPLGFLLVWLYMLLLPFSGCIQALRSLTDPLLHVAQLPLRCAENMRYYSSAPTA</sequence>
<feature type="compositionally biased region" description="Low complexity" evidence="1">
    <location>
        <begin position="639"/>
        <end position="650"/>
    </location>
</feature>
<keyword evidence="2" id="KW-0472">Membrane</keyword>
<feature type="compositionally biased region" description="Low complexity" evidence="1">
    <location>
        <begin position="371"/>
        <end position="393"/>
    </location>
</feature>
<evidence type="ECO:0000313" key="3">
    <source>
        <dbReference type="Proteomes" id="UP000095280"/>
    </source>
</evidence>
<dbReference type="WBParaSite" id="maker-uti_cns_0014125-snap-gene-0.3-mRNA-1">
    <property type="protein sequence ID" value="maker-uti_cns_0014125-snap-gene-0.3-mRNA-1"/>
    <property type="gene ID" value="maker-uti_cns_0014125-snap-gene-0.3"/>
</dbReference>
<dbReference type="AlphaFoldDB" id="A0A1I8ILS9"/>
<reference evidence="4" key="1">
    <citation type="submission" date="2016-11" db="UniProtKB">
        <authorList>
            <consortium name="WormBaseParasite"/>
        </authorList>
    </citation>
    <scope>IDENTIFICATION</scope>
</reference>
<feature type="region of interest" description="Disordered" evidence="1">
    <location>
        <begin position="583"/>
        <end position="681"/>
    </location>
</feature>
<keyword evidence="2" id="KW-1133">Transmembrane helix</keyword>
<name>A0A1I8ILS9_9PLAT</name>
<proteinExistence type="predicted"/>
<keyword evidence="2" id="KW-0812">Transmembrane</keyword>
<accession>A0A1I8ILS9</accession>
<feature type="transmembrane region" description="Helical" evidence="2">
    <location>
        <begin position="1024"/>
        <end position="1050"/>
    </location>
</feature>
<evidence type="ECO:0000313" key="4">
    <source>
        <dbReference type="WBParaSite" id="maker-uti_cns_0014125-snap-gene-0.3-mRNA-1"/>
    </source>
</evidence>
<dbReference type="Proteomes" id="UP000095280">
    <property type="component" value="Unplaced"/>
</dbReference>
<keyword evidence="3" id="KW-1185">Reference proteome</keyword>
<evidence type="ECO:0000256" key="1">
    <source>
        <dbReference type="SAM" id="MobiDB-lite"/>
    </source>
</evidence>
<feature type="compositionally biased region" description="Pro residues" evidence="1">
    <location>
        <begin position="399"/>
        <end position="408"/>
    </location>
</feature>